<dbReference type="RefSeq" id="WP_185251191.1">
    <property type="nucleotide sequence ID" value="NZ_JACKXE010000001.1"/>
</dbReference>
<dbReference type="GO" id="GO:0016787">
    <property type="term" value="F:hydrolase activity"/>
    <property type="evidence" value="ECO:0007669"/>
    <property type="project" value="InterPro"/>
</dbReference>
<dbReference type="AlphaFoldDB" id="A0A7X0RCU1"/>
<dbReference type="Gene3D" id="3.60.21.10">
    <property type="match status" value="1"/>
</dbReference>
<dbReference type="InterPro" id="IPR006311">
    <property type="entry name" value="TAT_signal"/>
</dbReference>
<dbReference type="EMBL" id="JACKXE010000001">
    <property type="protein sequence ID" value="MBB6625862.1"/>
    <property type="molecule type" value="Genomic_DNA"/>
</dbReference>
<gene>
    <name evidence="2" type="ORF">H5V45_00885</name>
</gene>
<evidence type="ECO:0000313" key="3">
    <source>
        <dbReference type="Proteomes" id="UP000523955"/>
    </source>
</evidence>
<dbReference type="InterPro" id="IPR004843">
    <property type="entry name" value="Calcineurin-like_PHP"/>
</dbReference>
<evidence type="ECO:0000313" key="2">
    <source>
        <dbReference type="EMBL" id="MBB6625862.1"/>
    </source>
</evidence>
<name>A0A7X0RCU1_9ACTN</name>
<keyword evidence="3" id="KW-1185">Reference proteome</keyword>
<dbReference type="Pfam" id="PF00149">
    <property type="entry name" value="Metallophos"/>
    <property type="match status" value="1"/>
</dbReference>
<dbReference type="InterPro" id="IPR029052">
    <property type="entry name" value="Metallo-depent_PP-like"/>
</dbReference>
<dbReference type="SUPFAM" id="SSF56300">
    <property type="entry name" value="Metallo-dependent phosphatases"/>
    <property type="match status" value="1"/>
</dbReference>
<organism evidence="2 3">
    <name type="scientific">Nocardioides luti</name>
    <dbReference type="NCBI Taxonomy" id="2761101"/>
    <lineage>
        <taxon>Bacteria</taxon>
        <taxon>Bacillati</taxon>
        <taxon>Actinomycetota</taxon>
        <taxon>Actinomycetes</taxon>
        <taxon>Propionibacteriales</taxon>
        <taxon>Nocardioidaceae</taxon>
        <taxon>Nocardioides</taxon>
    </lineage>
</organism>
<proteinExistence type="predicted"/>
<dbReference type="Proteomes" id="UP000523955">
    <property type="component" value="Unassembled WGS sequence"/>
</dbReference>
<accession>A0A7X0RCU1</accession>
<reference evidence="2 3" key="1">
    <citation type="submission" date="2020-08" db="EMBL/GenBank/DDBJ databases">
        <authorList>
            <person name="Seo M.-J."/>
        </authorList>
    </citation>
    <scope>NUCLEOTIDE SEQUENCE [LARGE SCALE GENOMIC DNA]</scope>
    <source>
        <strain evidence="2 3">KIGAM211</strain>
    </source>
</reference>
<comment type="caution">
    <text evidence="2">The sequence shown here is derived from an EMBL/GenBank/DDBJ whole genome shotgun (WGS) entry which is preliminary data.</text>
</comment>
<dbReference type="PROSITE" id="PS51318">
    <property type="entry name" value="TAT"/>
    <property type="match status" value="1"/>
</dbReference>
<sequence>MLSRRSLLRTAGLGAGVLSSGRLGRGERPRPAVGHLLRPRRGAFTFVSTPDFFNGDVADLSVLPTWDGGANSVNSSWETAIDTCLGAVAAHRPDAVFVAGDLVEGHWNIDSDDRRLFGKVSQGSDPVSLAGCRSAITAAGDVYYGYYRRLFADRGLRLYPALGDHEILDDRFAEDVDDRWSPSGHLTEGPHAGEPDNRWHLVPHAKEVWARHFTRTSGGGHRFSNRPRGSAAEDTAYAVDLGPHLTLVTVDVFRHHPGGVEMGLDQVQLAWLRDTVRTAKRAGRVVIVQGHAPLVRPVRTFSTGGLHVSGGEHSALYRALADTGADFYFCGEVHDTTVVAGRGRGPIQISHGSVFRAAFNYLVGQVHADGTTHLDYYEIPMLTASREEGLWASDRRKQQRTEIRYGEPVLAGRLVVKGGRILQRSGKLGVYLPFFDTQQYDGNLATVTYRMPRAPH</sequence>
<evidence type="ECO:0000259" key="1">
    <source>
        <dbReference type="Pfam" id="PF00149"/>
    </source>
</evidence>
<feature type="domain" description="Calcineurin-like phosphoesterase" evidence="1">
    <location>
        <begin position="83"/>
        <end position="334"/>
    </location>
</feature>
<protein>
    <submittedName>
        <fullName evidence="2">Metallophosphoesterase</fullName>
    </submittedName>
</protein>